<dbReference type="Gene3D" id="1.10.730.10">
    <property type="entry name" value="Isoleucyl-tRNA Synthetase, Domain 1"/>
    <property type="match status" value="1"/>
</dbReference>
<evidence type="ECO:0000256" key="12">
    <source>
        <dbReference type="ARBA" id="ARBA00023146"/>
    </source>
</evidence>
<dbReference type="InterPro" id="IPR013155">
    <property type="entry name" value="M/V/L/I-tRNA-synth_anticd-bd"/>
</dbReference>
<dbReference type="InterPro" id="IPR002301">
    <property type="entry name" value="Ile-tRNA-ligase"/>
</dbReference>
<evidence type="ECO:0000259" key="18">
    <source>
        <dbReference type="Pfam" id="PF08264"/>
    </source>
</evidence>
<dbReference type="InterPro" id="IPR009080">
    <property type="entry name" value="tRNAsynth_Ia_anticodon-bd"/>
</dbReference>
<evidence type="ECO:0000256" key="14">
    <source>
        <dbReference type="ARBA" id="ARBA00048359"/>
    </source>
</evidence>
<evidence type="ECO:0000259" key="17">
    <source>
        <dbReference type="Pfam" id="PF00133"/>
    </source>
</evidence>
<dbReference type="Proteomes" id="UP000179106">
    <property type="component" value="Unassembled WGS sequence"/>
</dbReference>
<dbReference type="CDD" id="cd07067">
    <property type="entry name" value="HP_PGM_like"/>
    <property type="match status" value="1"/>
</dbReference>
<keyword evidence="7 15" id="KW-0479">Metal-binding</keyword>
<dbReference type="AlphaFoldDB" id="A0A1G2GTB2"/>
<dbReference type="FunFam" id="3.40.50.620:FF:000063">
    <property type="entry name" value="Isoleucine--tRNA ligase"/>
    <property type="match status" value="1"/>
</dbReference>
<dbReference type="Gene3D" id="3.40.50.620">
    <property type="entry name" value="HUPs"/>
    <property type="match status" value="3"/>
</dbReference>
<evidence type="ECO:0000313" key="19">
    <source>
        <dbReference type="EMBL" id="OGZ53369.1"/>
    </source>
</evidence>
<evidence type="ECO:0000256" key="1">
    <source>
        <dbReference type="ARBA" id="ARBA00001947"/>
    </source>
</evidence>
<evidence type="ECO:0000256" key="4">
    <source>
        <dbReference type="ARBA" id="ARBA00011245"/>
    </source>
</evidence>
<dbReference type="InterPro" id="IPR002300">
    <property type="entry name" value="aa-tRNA-synth_Ia"/>
</dbReference>
<evidence type="ECO:0000256" key="15">
    <source>
        <dbReference type="HAMAP-Rule" id="MF_02003"/>
    </source>
</evidence>
<comment type="cofactor">
    <cofactor evidence="1 15">
        <name>Zn(2+)</name>
        <dbReference type="ChEBI" id="CHEBI:29105"/>
    </cofactor>
</comment>
<evidence type="ECO:0000313" key="20">
    <source>
        <dbReference type="Proteomes" id="UP000179106"/>
    </source>
</evidence>
<keyword evidence="9 15" id="KW-0862">Zinc</keyword>
<evidence type="ECO:0000256" key="6">
    <source>
        <dbReference type="ARBA" id="ARBA00022598"/>
    </source>
</evidence>
<evidence type="ECO:0000256" key="13">
    <source>
        <dbReference type="ARBA" id="ARBA00025217"/>
    </source>
</evidence>
<evidence type="ECO:0000256" key="5">
    <source>
        <dbReference type="ARBA" id="ARBA00022490"/>
    </source>
</evidence>
<comment type="function">
    <text evidence="13 15">Catalyzes the attachment of isoleucine to tRNA(Ile). As IleRS can inadvertently accommodate and process structurally similar amino acids such as valine, to avoid such errors it has two additional distinct tRNA(Ile)-dependent editing activities. One activity is designated as 'pretransfer' editing and involves the hydrolysis of activated Val-AMP. The other activity is designated 'posttransfer' editing and involves deacylation of mischarged Val-tRNA(Ile).</text>
</comment>
<evidence type="ECO:0000256" key="10">
    <source>
        <dbReference type="ARBA" id="ARBA00022840"/>
    </source>
</evidence>
<keyword evidence="5 15" id="KW-0963">Cytoplasm</keyword>
<sequence>MEKKQVGAPSEAEFNLPKLEEKVLAFWKSKHVFEKSLELRQATRNKKQGGTFVFYEGPPYANGKPAIHHVLARVVKDIILRYKSMAGYYVPRRAGWDTHGLPVEMATEKALGLKSKKEIEQIGVKVFNEKAKENVWLYKTEWENLTERIGYWLDLKNAYITYSSDYIESIWWTLKQIANRKLLYKGHKVVPWCVRCGTSLSSHELAQGYKETTDQSVYLKFKLRPDQKIKNLRIGDSVYILSWTTTPWTLPGNVALAVGGEIDYIGLKATSSSAEEIKQGDIFLLANNPDIFKKVFGESLIFGPRGAVVNFFGKGEVGLEKLGLWSGKELVGLEYEPLFNISSLSAEGGSASGGKNEHSHKIYAANFVTTTDGTGVVHTAVMYGEDDYKLGVKVGLPQHHTVDEEGRFTLEVPAGLAGCAAKPKDQGESRKTDEKIFAYLRERGNFLRVEPYSHEYPYCWRCDTPIIYYARDSWFIAMSKVRGKLLSQNKKINWIPDYVKEGRFGEWLREVKDWNLSRERYWGAPLPVWECAGCRATECIGSLDELDKKAGGSRNKYWIMRHGEAESNIFDTLDSGQKNFHLTPLGRKQVKASIQKFKRSLKKKKNHIDIVIASSIERTKETEEIVVKELGTKEFSFDSRVQEINLGSLTGCHDKRYHDLFPTYEARFEVRPDGGGESLRDLRKRISEFFKDVESKYEGKNILIVSHEYPIWMAFHVALGWNEKKAIQEKEKRGNEFARFAEIHPLQYKIIPRNDMGEVDIHRPYADGIKFPCGSCGGEMRRVKEVIDVWYDSGAMPFAQGHWPFSSRQGSRVKSQELPEAYPADFISEGMDQTRGWFYTLLAIATACGYDAPFKNVISLGLINDANGQKMSKSRGNIVDPWEVIGKYGVDAVRWYFYTVSPLGEPKSFNENDIAKTFRKFHLIIWNSLKFFETYKAVSGIKYQVSKAKNVLDQWVMARLDETILTTTKNLEKYDIRGAALVLETFVDDLSRWYIRRSRRRFQPARLSSGESGKPASVSDHAAASATLGFVLMELSKLLAPFTPFFAEIIYQNLGGKESIHLENWPSTGSRVKGRESRVLIEQMAEIRRLAALGLAARVAAGIKVRQPLARLRVSAKGGSASFRGSEDPSGSRTTGGKNQKSRVMSQELLAILADEVNVKEVVFDRKIKDEVELDTVITAELREEGIMRELVRMVQDLRQEARLEQRNKIALFLEISERAKFAIEKKEKIFMAEVGAKTIEYKKTLKFDAEIYSKFDGVDAWIGLRK</sequence>
<keyword evidence="6 15" id="KW-0436">Ligase</keyword>
<dbReference type="HAMAP" id="MF_02003">
    <property type="entry name" value="Ile_tRNA_synth_type2"/>
    <property type="match status" value="1"/>
</dbReference>
<dbReference type="SUPFAM" id="SSF47323">
    <property type="entry name" value="Anticodon-binding domain of a subclass of class I aminoacyl-tRNA synthetases"/>
    <property type="match status" value="1"/>
</dbReference>
<dbReference type="SUPFAM" id="SSF53254">
    <property type="entry name" value="Phosphoglycerate mutase-like"/>
    <property type="match status" value="1"/>
</dbReference>
<dbReference type="GO" id="GO:0008270">
    <property type="term" value="F:zinc ion binding"/>
    <property type="evidence" value="ECO:0007669"/>
    <property type="project" value="UniProtKB-UniRule"/>
</dbReference>
<comment type="similarity">
    <text evidence="3 15">Belongs to the class-I aminoacyl-tRNA synthetase family. IleS type 2 subfamily.</text>
</comment>
<dbReference type="InterPro" id="IPR023586">
    <property type="entry name" value="Ile-tRNA-ligase_type2"/>
</dbReference>
<keyword evidence="11 15" id="KW-0648">Protein biosynthesis</keyword>
<feature type="short sequence motif" description="'HIGH' region" evidence="15">
    <location>
        <begin position="59"/>
        <end position="69"/>
    </location>
</feature>
<feature type="domain" description="Aminoacyl-tRNA synthetase class Ia" evidence="17">
    <location>
        <begin position="23"/>
        <end position="549"/>
    </location>
</feature>
<dbReference type="SUPFAM" id="SSF50677">
    <property type="entry name" value="ValRS/IleRS/LeuRS editing domain"/>
    <property type="match status" value="1"/>
</dbReference>
<dbReference type="GO" id="GO:0006428">
    <property type="term" value="P:isoleucyl-tRNA aminoacylation"/>
    <property type="evidence" value="ECO:0007669"/>
    <property type="project" value="UniProtKB-UniRule"/>
</dbReference>
<dbReference type="GO" id="GO:0005737">
    <property type="term" value="C:cytoplasm"/>
    <property type="evidence" value="ECO:0007669"/>
    <property type="project" value="UniProtKB-SubCell"/>
</dbReference>
<keyword evidence="8 15" id="KW-0547">Nucleotide-binding</keyword>
<evidence type="ECO:0000256" key="7">
    <source>
        <dbReference type="ARBA" id="ARBA00022723"/>
    </source>
</evidence>
<keyword evidence="10 15" id="KW-0067">ATP-binding</keyword>
<dbReference type="PANTHER" id="PTHR42780">
    <property type="entry name" value="SOLEUCYL-TRNA SYNTHETASE"/>
    <property type="match status" value="1"/>
</dbReference>
<evidence type="ECO:0000256" key="8">
    <source>
        <dbReference type="ARBA" id="ARBA00022741"/>
    </source>
</evidence>
<feature type="binding site" evidence="15">
    <location>
        <position position="873"/>
    </location>
    <ligand>
        <name>ATP</name>
        <dbReference type="ChEBI" id="CHEBI:30616"/>
    </ligand>
</feature>
<dbReference type="InterPro" id="IPR009008">
    <property type="entry name" value="Val/Leu/Ile-tRNA-synth_edit"/>
</dbReference>
<feature type="region of interest" description="Disordered" evidence="16">
    <location>
        <begin position="1119"/>
        <end position="1142"/>
    </location>
</feature>
<comment type="subcellular location">
    <subcellularLocation>
        <location evidence="2 15">Cytoplasm</location>
    </subcellularLocation>
</comment>
<dbReference type="Pfam" id="PF00300">
    <property type="entry name" value="His_Phos_1"/>
    <property type="match status" value="1"/>
</dbReference>
<dbReference type="GO" id="GO:0005524">
    <property type="term" value="F:ATP binding"/>
    <property type="evidence" value="ECO:0007669"/>
    <property type="project" value="UniProtKB-UniRule"/>
</dbReference>
<keyword evidence="12 15" id="KW-0030">Aminoacyl-tRNA synthetase</keyword>
<dbReference type="PRINTS" id="PR00984">
    <property type="entry name" value="TRNASYNTHILE"/>
</dbReference>
<feature type="compositionally biased region" description="Polar residues" evidence="16">
    <location>
        <begin position="1129"/>
        <end position="1142"/>
    </location>
</feature>
<comment type="caution">
    <text evidence="19">The sequence shown here is derived from an EMBL/GenBank/DDBJ whole genome shotgun (WGS) entry which is preliminary data.</text>
</comment>
<dbReference type="Gene3D" id="3.90.740.10">
    <property type="entry name" value="Valyl/Leucyl/Isoleucyl-tRNA synthetase, editing domain"/>
    <property type="match status" value="1"/>
</dbReference>
<reference evidence="19 20" key="1">
    <citation type="journal article" date="2016" name="Nat. Commun.">
        <title>Thousands of microbial genomes shed light on interconnected biogeochemical processes in an aquifer system.</title>
        <authorList>
            <person name="Anantharaman K."/>
            <person name="Brown C.T."/>
            <person name="Hug L.A."/>
            <person name="Sharon I."/>
            <person name="Castelle C.J."/>
            <person name="Probst A.J."/>
            <person name="Thomas B.C."/>
            <person name="Singh A."/>
            <person name="Wilkins M.J."/>
            <person name="Karaoz U."/>
            <person name="Brodie E.L."/>
            <person name="Williams K.H."/>
            <person name="Hubbard S.S."/>
            <person name="Banfield J.F."/>
        </authorList>
    </citation>
    <scope>NUCLEOTIDE SEQUENCE [LARGE SCALE GENOMIC DNA]</scope>
</reference>
<dbReference type="Pfam" id="PF00133">
    <property type="entry name" value="tRNA-synt_1"/>
    <property type="match status" value="2"/>
</dbReference>
<feature type="short sequence motif" description="'KMSKS' region" evidence="15">
    <location>
        <begin position="870"/>
        <end position="874"/>
    </location>
</feature>
<dbReference type="InterPro" id="IPR013078">
    <property type="entry name" value="His_Pase_superF_clade-1"/>
</dbReference>
<protein>
    <recommendedName>
        <fullName evidence="15">Isoleucine--tRNA ligase</fullName>
        <ecNumber evidence="15">6.1.1.5</ecNumber>
    </recommendedName>
    <alternativeName>
        <fullName evidence="15">Isoleucyl-tRNA synthetase</fullName>
        <shortName evidence="15">IleRS</shortName>
    </alternativeName>
</protein>
<dbReference type="SUPFAM" id="SSF52374">
    <property type="entry name" value="Nucleotidylyl transferase"/>
    <property type="match status" value="1"/>
</dbReference>
<gene>
    <name evidence="15" type="primary">ileS</name>
    <name evidence="19" type="ORF">A3B25_00080</name>
</gene>
<dbReference type="InterPro" id="IPR014729">
    <property type="entry name" value="Rossmann-like_a/b/a_fold"/>
</dbReference>
<dbReference type="GO" id="GO:0002161">
    <property type="term" value="F:aminoacyl-tRNA deacylase activity"/>
    <property type="evidence" value="ECO:0007669"/>
    <property type="project" value="InterPro"/>
</dbReference>
<name>A0A1G2GTB2_9BACT</name>
<comment type="catalytic activity">
    <reaction evidence="14 15">
        <text>tRNA(Ile) + L-isoleucine + ATP = L-isoleucyl-tRNA(Ile) + AMP + diphosphate</text>
        <dbReference type="Rhea" id="RHEA:11060"/>
        <dbReference type="Rhea" id="RHEA-COMP:9666"/>
        <dbReference type="Rhea" id="RHEA-COMP:9695"/>
        <dbReference type="ChEBI" id="CHEBI:30616"/>
        <dbReference type="ChEBI" id="CHEBI:33019"/>
        <dbReference type="ChEBI" id="CHEBI:58045"/>
        <dbReference type="ChEBI" id="CHEBI:78442"/>
        <dbReference type="ChEBI" id="CHEBI:78528"/>
        <dbReference type="ChEBI" id="CHEBI:456215"/>
        <dbReference type="EC" id="6.1.1.5"/>
    </reaction>
</comment>
<dbReference type="STRING" id="1802126.A3B25_00080"/>
<evidence type="ECO:0000256" key="9">
    <source>
        <dbReference type="ARBA" id="ARBA00022833"/>
    </source>
</evidence>
<evidence type="ECO:0000256" key="2">
    <source>
        <dbReference type="ARBA" id="ARBA00004496"/>
    </source>
</evidence>
<dbReference type="Gene3D" id="3.40.50.1240">
    <property type="entry name" value="Phosphoglycerate mutase-like"/>
    <property type="match status" value="1"/>
</dbReference>
<accession>A0A1G2GTB2</accession>
<evidence type="ECO:0000256" key="11">
    <source>
        <dbReference type="ARBA" id="ARBA00022917"/>
    </source>
</evidence>
<dbReference type="EMBL" id="MHNW01000021">
    <property type="protein sequence ID" value="OGZ53369.1"/>
    <property type="molecule type" value="Genomic_DNA"/>
</dbReference>
<feature type="domain" description="Aminoacyl-tRNA synthetase class Ia" evidence="17">
    <location>
        <begin position="775"/>
        <end position="902"/>
    </location>
</feature>
<evidence type="ECO:0000256" key="16">
    <source>
        <dbReference type="SAM" id="MobiDB-lite"/>
    </source>
</evidence>
<comment type="subunit">
    <text evidence="4 15">Monomer.</text>
</comment>
<dbReference type="EC" id="6.1.1.5" evidence="15"/>
<dbReference type="GO" id="GO:0004822">
    <property type="term" value="F:isoleucine-tRNA ligase activity"/>
    <property type="evidence" value="ECO:0007669"/>
    <property type="project" value="UniProtKB-UniRule"/>
</dbReference>
<dbReference type="PANTHER" id="PTHR42780:SF1">
    <property type="entry name" value="ISOLEUCINE--TRNA LIGASE, CYTOPLASMIC"/>
    <property type="match status" value="1"/>
</dbReference>
<dbReference type="Pfam" id="PF08264">
    <property type="entry name" value="Anticodon_1"/>
    <property type="match status" value="1"/>
</dbReference>
<dbReference type="InterPro" id="IPR029033">
    <property type="entry name" value="His_PPase_superfam"/>
</dbReference>
<proteinExistence type="inferred from homology"/>
<evidence type="ECO:0000256" key="3">
    <source>
        <dbReference type="ARBA" id="ARBA00007078"/>
    </source>
</evidence>
<dbReference type="SMART" id="SM00855">
    <property type="entry name" value="PGAM"/>
    <property type="match status" value="1"/>
</dbReference>
<dbReference type="Pfam" id="PF19302">
    <property type="entry name" value="DUF5915"/>
    <property type="match status" value="1"/>
</dbReference>
<organism evidence="19 20">
    <name type="scientific">Candidatus Ryanbacteria bacterium RIFCSPLOWO2_01_FULL_48_26</name>
    <dbReference type="NCBI Taxonomy" id="1802126"/>
    <lineage>
        <taxon>Bacteria</taxon>
        <taxon>Candidatus Ryaniibacteriota</taxon>
    </lineage>
</organism>
<feature type="domain" description="Methionyl/Valyl/Leucyl/Isoleucyl-tRNA synthetase anticodon-binding" evidence="18">
    <location>
        <begin position="953"/>
        <end position="1109"/>
    </location>
</feature>
<comment type="domain">
    <text evidence="15">IleRS has two distinct active sites: one for aminoacylation and one for editing. The misactivated valine is translocated from the active site to the editing site, which sterically excludes the correctly activated isoleucine. The single editing site contains two valyl binding pockets, one specific for each substrate (Val-AMP or Val-tRNA(Ile)).</text>
</comment>